<organism evidence="2 3">
    <name type="scientific">Sneathiella chinensis</name>
    <dbReference type="NCBI Taxonomy" id="349750"/>
    <lineage>
        <taxon>Bacteria</taxon>
        <taxon>Pseudomonadati</taxon>
        <taxon>Pseudomonadota</taxon>
        <taxon>Alphaproteobacteria</taxon>
        <taxon>Sneathiellales</taxon>
        <taxon>Sneathiellaceae</taxon>
        <taxon>Sneathiella</taxon>
    </lineage>
</organism>
<dbReference type="EMBL" id="BSNF01000008">
    <property type="protein sequence ID" value="GLQ06964.1"/>
    <property type="molecule type" value="Genomic_DNA"/>
</dbReference>
<keyword evidence="3" id="KW-1185">Reference proteome</keyword>
<sequence length="96" mass="10286">MTSDTQVNLPPILNLGAAETLREKLLPTLALGADVIVDAATVETLTTPCLQVLLSLDKSLTEDGRTLILTNPTPAVTQAFDDLGLEEVLKKWSLQT</sequence>
<evidence type="ECO:0000313" key="2">
    <source>
        <dbReference type="EMBL" id="GLQ06964.1"/>
    </source>
</evidence>
<comment type="caution">
    <text evidence="2">The sequence shown here is derived from an EMBL/GenBank/DDBJ whole genome shotgun (WGS) entry which is preliminary data.</text>
</comment>
<evidence type="ECO:0000259" key="1">
    <source>
        <dbReference type="PROSITE" id="PS50801"/>
    </source>
</evidence>
<proteinExistence type="predicted"/>
<protein>
    <recommendedName>
        <fullName evidence="1">STAS domain-containing protein</fullName>
    </recommendedName>
</protein>
<reference evidence="2" key="1">
    <citation type="journal article" date="2014" name="Int. J. Syst. Evol. Microbiol.">
        <title>Complete genome of a new Firmicutes species belonging to the dominant human colonic microbiota ('Ruminococcus bicirculans') reveals two chromosomes and a selective capacity to utilize plant glucans.</title>
        <authorList>
            <consortium name="NISC Comparative Sequencing Program"/>
            <person name="Wegmann U."/>
            <person name="Louis P."/>
            <person name="Goesmann A."/>
            <person name="Henrissat B."/>
            <person name="Duncan S.H."/>
            <person name="Flint H.J."/>
        </authorList>
    </citation>
    <scope>NUCLEOTIDE SEQUENCE</scope>
    <source>
        <strain evidence="2">NBRC 103408</strain>
    </source>
</reference>
<dbReference type="InterPro" id="IPR036513">
    <property type="entry name" value="STAS_dom_sf"/>
</dbReference>
<dbReference type="Pfam" id="PF13466">
    <property type="entry name" value="STAS_2"/>
    <property type="match status" value="1"/>
</dbReference>
<dbReference type="InterPro" id="IPR002645">
    <property type="entry name" value="STAS_dom"/>
</dbReference>
<gene>
    <name evidence="2" type="ORF">GCM10007924_21850</name>
</gene>
<dbReference type="SUPFAM" id="SSF52091">
    <property type="entry name" value="SpoIIaa-like"/>
    <property type="match status" value="1"/>
</dbReference>
<dbReference type="PROSITE" id="PS50801">
    <property type="entry name" value="STAS"/>
    <property type="match status" value="1"/>
</dbReference>
<dbReference type="InterPro" id="IPR058548">
    <property type="entry name" value="MlaB-like_STAS"/>
</dbReference>
<dbReference type="Gene3D" id="3.30.750.24">
    <property type="entry name" value="STAS domain"/>
    <property type="match status" value="1"/>
</dbReference>
<reference evidence="2" key="2">
    <citation type="submission" date="2023-01" db="EMBL/GenBank/DDBJ databases">
        <title>Draft genome sequence of Sneathiella chinensis strain NBRC 103408.</title>
        <authorList>
            <person name="Sun Q."/>
            <person name="Mori K."/>
        </authorList>
    </citation>
    <scope>NUCLEOTIDE SEQUENCE</scope>
    <source>
        <strain evidence="2">NBRC 103408</strain>
    </source>
</reference>
<dbReference type="CDD" id="cd07043">
    <property type="entry name" value="STAS_anti-anti-sigma_factors"/>
    <property type="match status" value="1"/>
</dbReference>
<feature type="domain" description="STAS" evidence="1">
    <location>
        <begin position="13"/>
        <end position="96"/>
    </location>
</feature>
<evidence type="ECO:0000313" key="3">
    <source>
        <dbReference type="Proteomes" id="UP001161409"/>
    </source>
</evidence>
<dbReference type="Proteomes" id="UP001161409">
    <property type="component" value="Unassembled WGS sequence"/>
</dbReference>
<name>A0ABQ5U495_9PROT</name>
<accession>A0ABQ5U495</accession>
<dbReference type="RefSeq" id="WP_169561059.1">
    <property type="nucleotide sequence ID" value="NZ_BSNF01000008.1"/>
</dbReference>